<organism evidence="6 7">
    <name type="scientific">Halomarina rubra</name>
    <dbReference type="NCBI Taxonomy" id="2071873"/>
    <lineage>
        <taxon>Archaea</taxon>
        <taxon>Methanobacteriati</taxon>
        <taxon>Methanobacteriota</taxon>
        <taxon>Stenosarchaea group</taxon>
        <taxon>Halobacteria</taxon>
        <taxon>Halobacteriales</taxon>
        <taxon>Natronomonadaceae</taxon>
        <taxon>Halomarina</taxon>
    </lineage>
</organism>
<dbReference type="Gene3D" id="3.90.550.10">
    <property type="entry name" value="Spore Coat Polysaccharide Biosynthesis Protein SpsA, Chain A"/>
    <property type="match status" value="1"/>
</dbReference>
<dbReference type="PANTHER" id="PTHR43630">
    <property type="entry name" value="POLY-BETA-1,6-N-ACETYL-D-GLUCOSAMINE SYNTHASE"/>
    <property type="match status" value="1"/>
</dbReference>
<protein>
    <submittedName>
        <fullName evidence="6">Glycosyltransferase</fullName>
        <ecNumber evidence="6">2.4.-.-</ecNumber>
    </submittedName>
</protein>
<feature type="region of interest" description="Disordered" evidence="3">
    <location>
        <begin position="486"/>
        <end position="509"/>
    </location>
</feature>
<dbReference type="SUPFAM" id="SSF53448">
    <property type="entry name" value="Nucleotide-diphospho-sugar transferases"/>
    <property type="match status" value="1"/>
</dbReference>
<feature type="domain" description="Glycosyltransferase 2-like" evidence="5">
    <location>
        <begin position="136"/>
        <end position="302"/>
    </location>
</feature>
<keyword evidence="1 6" id="KW-0328">Glycosyltransferase</keyword>
<feature type="compositionally biased region" description="Basic and acidic residues" evidence="3">
    <location>
        <begin position="488"/>
        <end position="509"/>
    </location>
</feature>
<dbReference type="Pfam" id="PF00535">
    <property type="entry name" value="Glycos_transf_2"/>
    <property type="match status" value="1"/>
</dbReference>
<keyword evidence="2 6" id="KW-0808">Transferase</keyword>
<keyword evidence="4" id="KW-1133">Transmembrane helix</keyword>
<reference evidence="6 7" key="1">
    <citation type="journal article" date="2019" name="Int. J. Syst. Evol. Microbiol.">
        <title>The Global Catalogue of Microorganisms (GCM) 10K type strain sequencing project: providing services to taxonomists for standard genome sequencing and annotation.</title>
        <authorList>
            <consortium name="The Broad Institute Genomics Platform"/>
            <consortium name="The Broad Institute Genome Sequencing Center for Infectious Disease"/>
            <person name="Wu L."/>
            <person name="Ma J."/>
        </authorList>
    </citation>
    <scope>NUCLEOTIDE SEQUENCE [LARGE SCALE GENOMIC DNA]</scope>
    <source>
        <strain evidence="6 7">CGMCC 1.12563</strain>
    </source>
</reference>
<evidence type="ECO:0000256" key="1">
    <source>
        <dbReference type="ARBA" id="ARBA00022676"/>
    </source>
</evidence>
<keyword evidence="4" id="KW-0472">Membrane</keyword>
<accession>A0ABD6AT56</accession>
<keyword evidence="7" id="KW-1185">Reference proteome</keyword>
<evidence type="ECO:0000313" key="6">
    <source>
        <dbReference type="EMBL" id="MFD1512551.1"/>
    </source>
</evidence>
<evidence type="ECO:0000259" key="5">
    <source>
        <dbReference type="Pfam" id="PF00535"/>
    </source>
</evidence>
<comment type="caution">
    <text evidence="6">The sequence shown here is derived from an EMBL/GenBank/DDBJ whole genome shotgun (WGS) entry which is preliminary data.</text>
</comment>
<evidence type="ECO:0000256" key="2">
    <source>
        <dbReference type="ARBA" id="ARBA00022679"/>
    </source>
</evidence>
<feature type="transmembrane region" description="Helical" evidence="4">
    <location>
        <begin position="384"/>
        <end position="403"/>
    </location>
</feature>
<feature type="transmembrane region" description="Helical" evidence="4">
    <location>
        <begin position="36"/>
        <end position="55"/>
    </location>
</feature>
<name>A0ABD6AT56_9EURY</name>
<dbReference type="AlphaFoldDB" id="A0ABD6AT56"/>
<dbReference type="EC" id="2.4.-.-" evidence="6"/>
<sequence>MVGRSLTDEQEFIGITALLVVLFSVLYHIISTDIFLITAVVGVGAALVGLLPFFVTNAETTATRAASLALVVLLFVPLGYTALQLEWGVLSPVSLVLLGGLAFIFFYYSVFLPLAFYHVSRCEPEADAEAPYPTISVIVPAYNEEDCIGASIRALRETDYPAEKREIVIVDDGSTDGTYQEAQAASDESITILQKPNGGKYTALNHGLCHSTGDIVVTVDADSLLERDTLRTVAGTFQRDEDVGAIAGNLTVVNQNSLLTKVQELEYIVGIQLFRRAYDAVSTVIVVPGAFGAYRRETLEAIGGFTGETLTEDRDATVEILKSGSVTKASEALCHTEAPDTLRDLYKQRLRWYRGTVQTLLKHRDVFSRPSLGYTHSLAFPMEAFTVAIVPIVSIAVLISVAVELLTGSFIRVASLFAFFTLLQTLLSVLALRLGDDDLELAVYSPLFVLGYRQFLDGVMLKSVIDVFISPDLEWTSPDRTGELGAIQREEQGQSTQRRVEADGGRRIE</sequence>
<dbReference type="EMBL" id="JBHUDC010000002">
    <property type="protein sequence ID" value="MFD1512551.1"/>
    <property type="molecule type" value="Genomic_DNA"/>
</dbReference>
<evidence type="ECO:0000256" key="4">
    <source>
        <dbReference type="SAM" id="Phobius"/>
    </source>
</evidence>
<feature type="transmembrane region" description="Helical" evidence="4">
    <location>
        <begin position="89"/>
        <end position="111"/>
    </location>
</feature>
<dbReference type="PANTHER" id="PTHR43630:SF1">
    <property type="entry name" value="POLY-BETA-1,6-N-ACETYL-D-GLUCOSAMINE SYNTHASE"/>
    <property type="match status" value="1"/>
</dbReference>
<dbReference type="CDD" id="cd06423">
    <property type="entry name" value="CESA_like"/>
    <property type="match status" value="1"/>
</dbReference>
<feature type="transmembrane region" description="Helical" evidence="4">
    <location>
        <begin position="409"/>
        <end position="432"/>
    </location>
</feature>
<feature type="transmembrane region" description="Helical" evidence="4">
    <location>
        <begin position="12"/>
        <end position="30"/>
    </location>
</feature>
<evidence type="ECO:0000313" key="7">
    <source>
        <dbReference type="Proteomes" id="UP001597187"/>
    </source>
</evidence>
<keyword evidence="4" id="KW-0812">Transmembrane</keyword>
<dbReference type="RefSeq" id="WP_250872523.1">
    <property type="nucleotide sequence ID" value="NZ_JALXFV010000002.1"/>
</dbReference>
<dbReference type="GO" id="GO:0016757">
    <property type="term" value="F:glycosyltransferase activity"/>
    <property type="evidence" value="ECO:0007669"/>
    <property type="project" value="UniProtKB-KW"/>
</dbReference>
<proteinExistence type="predicted"/>
<evidence type="ECO:0000256" key="3">
    <source>
        <dbReference type="SAM" id="MobiDB-lite"/>
    </source>
</evidence>
<dbReference type="Proteomes" id="UP001597187">
    <property type="component" value="Unassembled WGS sequence"/>
</dbReference>
<dbReference type="InterPro" id="IPR029044">
    <property type="entry name" value="Nucleotide-diphossugar_trans"/>
</dbReference>
<gene>
    <name evidence="6" type="ORF">ACFSBT_04560</name>
</gene>
<feature type="transmembrane region" description="Helical" evidence="4">
    <location>
        <begin position="62"/>
        <end position="83"/>
    </location>
</feature>
<dbReference type="InterPro" id="IPR001173">
    <property type="entry name" value="Glyco_trans_2-like"/>
</dbReference>